<keyword evidence="3" id="KW-0808">Transferase</keyword>
<dbReference type="HOGENOM" id="CLU_020336_49_0_11"/>
<name>H5XQG4_9PSEU</name>
<dbReference type="EMBL" id="CM001440">
    <property type="protein sequence ID" value="EHR59010.1"/>
    <property type="molecule type" value="Genomic_DNA"/>
</dbReference>
<gene>
    <name evidence="3" type="ORF">SaccyDRAFT_0069</name>
</gene>
<feature type="region of interest" description="Disordered" evidence="1">
    <location>
        <begin position="239"/>
        <end position="268"/>
    </location>
</feature>
<evidence type="ECO:0000259" key="2">
    <source>
        <dbReference type="Pfam" id="PF00561"/>
    </source>
</evidence>
<dbReference type="AlphaFoldDB" id="H5XQG4"/>
<dbReference type="SUPFAM" id="SSF53474">
    <property type="entry name" value="alpha/beta-Hydrolases"/>
    <property type="match status" value="1"/>
</dbReference>
<dbReference type="eggNOG" id="COG2267">
    <property type="taxonomic scope" value="Bacteria"/>
</dbReference>
<proteinExistence type="predicted"/>
<keyword evidence="4" id="KW-1185">Reference proteome</keyword>
<accession>H5XQG4</accession>
<dbReference type="OrthoDB" id="9800988at2"/>
<dbReference type="STRING" id="882082.SaccyDRAFT_0069"/>
<dbReference type="PANTHER" id="PTHR43433">
    <property type="entry name" value="HYDROLASE, ALPHA/BETA FOLD FAMILY PROTEIN"/>
    <property type="match status" value="1"/>
</dbReference>
<dbReference type="InterPro" id="IPR000073">
    <property type="entry name" value="AB_hydrolase_1"/>
</dbReference>
<keyword evidence="3" id="KW-0378">Hydrolase</keyword>
<dbReference type="RefSeq" id="WP_005452524.1">
    <property type="nucleotide sequence ID" value="NZ_CM001440.1"/>
</dbReference>
<feature type="compositionally biased region" description="Polar residues" evidence="1">
    <location>
        <begin position="244"/>
        <end position="253"/>
    </location>
</feature>
<dbReference type="Pfam" id="PF00561">
    <property type="entry name" value="Abhydrolase_1"/>
    <property type="match status" value="1"/>
</dbReference>
<dbReference type="PANTHER" id="PTHR43433:SF5">
    <property type="entry name" value="AB HYDROLASE-1 DOMAIN-CONTAINING PROTEIN"/>
    <property type="match status" value="1"/>
</dbReference>
<protein>
    <submittedName>
        <fullName evidence="3">Putative hydrolase or acyltransferase of alpha/beta superfamily</fullName>
    </submittedName>
</protein>
<feature type="domain" description="AB hydrolase-1" evidence="2">
    <location>
        <begin position="33"/>
        <end position="274"/>
    </location>
</feature>
<dbReference type="Gene3D" id="3.40.50.1820">
    <property type="entry name" value="alpha/beta hydrolase"/>
    <property type="match status" value="1"/>
</dbReference>
<evidence type="ECO:0000313" key="4">
    <source>
        <dbReference type="Proteomes" id="UP000002791"/>
    </source>
</evidence>
<dbReference type="InterPro" id="IPR029058">
    <property type="entry name" value="AB_hydrolase_fold"/>
</dbReference>
<dbReference type="InterPro" id="IPR050471">
    <property type="entry name" value="AB_hydrolase"/>
</dbReference>
<dbReference type="Proteomes" id="UP000002791">
    <property type="component" value="Chromosome"/>
</dbReference>
<evidence type="ECO:0000313" key="3">
    <source>
        <dbReference type="EMBL" id="EHR59010.1"/>
    </source>
</evidence>
<reference evidence="3 4" key="1">
    <citation type="submission" date="2011-11" db="EMBL/GenBank/DDBJ databases">
        <title>The Noncontiguous Finished sequence of Saccharomonospora cyanea NA-134.</title>
        <authorList>
            <consortium name="US DOE Joint Genome Institute"/>
            <person name="Lucas S."/>
            <person name="Han J."/>
            <person name="Lapidus A."/>
            <person name="Cheng J.-F."/>
            <person name="Goodwin L."/>
            <person name="Pitluck S."/>
            <person name="Peters L."/>
            <person name="Ovchinnikova G."/>
            <person name="Lu M."/>
            <person name="Detter J.C."/>
            <person name="Han C."/>
            <person name="Tapia R."/>
            <person name="Land M."/>
            <person name="Hauser L."/>
            <person name="Kyrpides N."/>
            <person name="Ivanova N."/>
            <person name="Pagani I."/>
            <person name="Brambilla E.-M."/>
            <person name="Klenk H.-P."/>
            <person name="Woyke T."/>
        </authorList>
    </citation>
    <scope>NUCLEOTIDE SEQUENCE [LARGE SCALE GENOMIC DNA]</scope>
    <source>
        <strain evidence="3 4">NA-134</strain>
    </source>
</reference>
<dbReference type="GO" id="GO:0016746">
    <property type="term" value="F:acyltransferase activity"/>
    <property type="evidence" value="ECO:0007669"/>
    <property type="project" value="UniProtKB-KW"/>
</dbReference>
<evidence type="ECO:0000256" key="1">
    <source>
        <dbReference type="SAM" id="MobiDB-lite"/>
    </source>
</evidence>
<dbReference type="GO" id="GO:0016787">
    <property type="term" value="F:hydrolase activity"/>
    <property type="evidence" value="ECO:0007669"/>
    <property type="project" value="UniProtKB-KW"/>
</dbReference>
<organism evidence="3 4">
    <name type="scientific">Saccharomonospora cyanea NA-134</name>
    <dbReference type="NCBI Taxonomy" id="882082"/>
    <lineage>
        <taxon>Bacteria</taxon>
        <taxon>Bacillati</taxon>
        <taxon>Actinomycetota</taxon>
        <taxon>Actinomycetes</taxon>
        <taxon>Pseudonocardiales</taxon>
        <taxon>Pseudonocardiaceae</taxon>
        <taxon>Saccharomonospora</taxon>
    </lineage>
</organism>
<keyword evidence="3" id="KW-0012">Acyltransferase</keyword>
<sequence length="284" mass="30141">MEGVASPERLGEFRLADGRTLGWSEWGPVDGRPVLLCPGAATSRRLGFGTELVHPLGVRLVSVDRPGLGVSTPAPERTIADFAVDVEQLAEGRGWTSPVVIGNSQGAPFALACAVAGLASALYLVSAADEIGSPHFAGMLGGHLATVVDLCGRNPRAAYEQFLSFDADSVRKMVVENSGDRDTAVYTDPVFDAAYREALREGFAQGAGGYATDTVLAMRPWQLDLDRVSCPVEIWYGEEDTSHSPDNGVTLTSRVPGASRRSVPDGGGSLLWTHSETLLRRVTT</sequence>